<keyword evidence="4" id="KW-0804">Transcription</keyword>
<dbReference type="InterPro" id="IPR018060">
    <property type="entry name" value="HTH_AraC"/>
</dbReference>
<dbReference type="PROSITE" id="PS00041">
    <property type="entry name" value="HTH_ARAC_FAMILY_1"/>
    <property type="match status" value="1"/>
</dbReference>
<sequence length="260" mass="30266">MSEINRPTALVGVGIFLAPPGREIRPVMTDEGQELLEIITGGRVFFESEEGVREYERGTIFWHIEGEYTVFRTPPEDPYRCISIRFRVPEKRRTVPRVSFWSAEPELDRFVEDAFRLFHDETIDRNFLCEYLHRRVFWEAYIGNRQSRQAGLPKPLARALALLRDASRLDFSVAQLAAKAGVSEPYLYALFSKHLKSSPHQYLLNYRLRLARTRLAGSDDNIKLIAEECGFENLESFYRAFRRASGMPPGEYRRRQQPNS</sequence>
<dbReference type="SUPFAM" id="SSF46689">
    <property type="entry name" value="Homeodomain-like"/>
    <property type="match status" value="2"/>
</dbReference>
<dbReference type="Gene3D" id="1.10.10.60">
    <property type="entry name" value="Homeodomain-like"/>
    <property type="match status" value="2"/>
</dbReference>
<evidence type="ECO:0000259" key="5">
    <source>
        <dbReference type="PROSITE" id="PS01124"/>
    </source>
</evidence>
<dbReference type="GO" id="GO:0003700">
    <property type="term" value="F:DNA-binding transcription factor activity"/>
    <property type="evidence" value="ECO:0007669"/>
    <property type="project" value="InterPro"/>
</dbReference>
<evidence type="ECO:0000313" key="8">
    <source>
        <dbReference type="Proteomes" id="UP000245959"/>
    </source>
</evidence>
<accession>A0A2U1B6U5</accession>
<keyword evidence="3" id="KW-0010">Activator</keyword>
<organism evidence="7 8">
    <name type="scientific">Victivallis vadensis</name>
    <dbReference type="NCBI Taxonomy" id="172901"/>
    <lineage>
        <taxon>Bacteria</taxon>
        <taxon>Pseudomonadati</taxon>
        <taxon>Lentisphaerota</taxon>
        <taxon>Lentisphaeria</taxon>
        <taxon>Victivallales</taxon>
        <taxon>Victivallaceae</taxon>
        <taxon>Victivallis</taxon>
    </lineage>
</organism>
<evidence type="ECO:0000256" key="1">
    <source>
        <dbReference type="ARBA" id="ARBA00023015"/>
    </source>
</evidence>
<dbReference type="GO" id="GO:0043565">
    <property type="term" value="F:sequence-specific DNA binding"/>
    <property type="evidence" value="ECO:0007669"/>
    <property type="project" value="InterPro"/>
</dbReference>
<dbReference type="AlphaFoldDB" id="A0A2U1B6U5"/>
<dbReference type="PROSITE" id="PS01124">
    <property type="entry name" value="HTH_ARAC_FAMILY_2"/>
    <property type="match status" value="1"/>
</dbReference>
<reference evidence="7 8" key="1">
    <citation type="submission" date="2018-04" db="EMBL/GenBank/DDBJ databases">
        <title>Genomic Encyclopedia of Type Strains, Phase IV (KMG-IV): sequencing the most valuable type-strain genomes for metagenomic binning, comparative biology and taxonomic classification.</title>
        <authorList>
            <person name="Goeker M."/>
        </authorList>
    </citation>
    <scope>NUCLEOTIDE SEQUENCE [LARGE SCALE GENOMIC DNA]</scope>
    <source>
        <strain evidence="7 8">DSM 14823</strain>
    </source>
</reference>
<dbReference type="RefSeq" id="WP_116883342.1">
    <property type="nucleotide sequence ID" value="NZ_CABMMC010000156.1"/>
</dbReference>
<dbReference type="EMBL" id="JABAEW010000026">
    <property type="protein sequence ID" value="NMD87536.1"/>
    <property type="molecule type" value="Genomic_DNA"/>
</dbReference>
<protein>
    <submittedName>
        <fullName evidence="7">AraC-like DNA-binding protein</fullName>
    </submittedName>
    <submittedName>
        <fullName evidence="6">Helix-turn-helix transcriptional regulator</fullName>
    </submittedName>
</protein>
<proteinExistence type="predicted"/>
<keyword evidence="1" id="KW-0805">Transcription regulation</keyword>
<name>A0A2U1B6U5_9BACT</name>
<dbReference type="EMBL" id="QEKH01000007">
    <property type="protein sequence ID" value="PVY44341.1"/>
    <property type="molecule type" value="Genomic_DNA"/>
</dbReference>
<dbReference type="InterPro" id="IPR018062">
    <property type="entry name" value="HTH_AraC-typ_CS"/>
</dbReference>
<reference evidence="6 9" key="2">
    <citation type="submission" date="2020-04" db="EMBL/GenBank/DDBJ databases">
        <authorList>
            <person name="Hitch T.C.A."/>
            <person name="Wylensek D."/>
            <person name="Clavel T."/>
        </authorList>
    </citation>
    <scope>NUCLEOTIDE SEQUENCE [LARGE SCALE GENOMIC DNA]</scope>
    <source>
        <strain evidence="6 9">COR2-253-APC-1A</strain>
    </source>
</reference>
<evidence type="ECO:0000313" key="6">
    <source>
        <dbReference type="EMBL" id="NMD87536.1"/>
    </source>
</evidence>
<keyword evidence="8" id="KW-1185">Reference proteome</keyword>
<dbReference type="InterPro" id="IPR050204">
    <property type="entry name" value="AraC_XylS_family_regulators"/>
</dbReference>
<dbReference type="Proteomes" id="UP000245959">
    <property type="component" value="Unassembled WGS sequence"/>
</dbReference>
<evidence type="ECO:0000256" key="3">
    <source>
        <dbReference type="ARBA" id="ARBA00023159"/>
    </source>
</evidence>
<evidence type="ECO:0000313" key="7">
    <source>
        <dbReference type="EMBL" id="PVY44341.1"/>
    </source>
</evidence>
<dbReference type="InterPro" id="IPR020449">
    <property type="entry name" value="Tscrpt_reg_AraC-type_HTH"/>
</dbReference>
<dbReference type="PANTHER" id="PTHR46796:SF7">
    <property type="entry name" value="ARAC FAMILY TRANSCRIPTIONAL REGULATOR"/>
    <property type="match status" value="1"/>
</dbReference>
<gene>
    <name evidence="7" type="ORF">C8D82_10796</name>
    <name evidence="6" type="ORF">HF882_13165</name>
</gene>
<dbReference type="InterPro" id="IPR037923">
    <property type="entry name" value="HTH-like"/>
</dbReference>
<feature type="domain" description="HTH araC/xylS-type" evidence="5">
    <location>
        <begin position="157"/>
        <end position="255"/>
    </location>
</feature>
<dbReference type="PRINTS" id="PR00032">
    <property type="entry name" value="HTHARAC"/>
</dbReference>
<dbReference type="Proteomes" id="UP000576225">
    <property type="component" value="Unassembled WGS sequence"/>
</dbReference>
<evidence type="ECO:0000313" key="9">
    <source>
        <dbReference type="Proteomes" id="UP000576225"/>
    </source>
</evidence>
<dbReference type="OrthoDB" id="185320at2"/>
<dbReference type="GeneID" id="78294650"/>
<dbReference type="Pfam" id="PF12833">
    <property type="entry name" value="HTH_18"/>
    <property type="match status" value="1"/>
</dbReference>
<dbReference type="SUPFAM" id="SSF51215">
    <property type="entry name" value="Regulatory protein AraC"/>
    <property type="match status" value="1"/>
</dbReference>
<dbReference type="InterPro" id="IPR009057">
    <property type="entry name" value="Homeodomain-like_sf"/>
</dbReference>
<keyword evidence="2 7" id="KW-0238">DNA-binding</keyword>
<comment type="caution">
    <text evidence="7">The sequence shown here is derived from an EMBL/GenBank/DDBJ whole genome shotgun (WGS) entry which is preliminary data.</text>
</comment>
<evidence type="ECO:0000256" key="4">
    <source>
        <dbReference type="ARBA" id="ARBA00023163"/>
    </source>
</evidence>
<dbReference type="PANTHER" id="PTHR46796">
    <property type="entry name" value="HTH-TYPE TRANSCRIPTIONAL ACTIVATOR RHAS-RELATED"/>
    <property type="match status" value="1"/>
</dbReference>
<dbReference type="SMART" id="SM00342">
    <property type="entry name" value="HTH_ARAC"/>
    <property type="match status" value="1"/>
</dbReference>
<evidence type="ECO:0000256" key="2">
    <source>
        <dbReference type="ARBA" id="ARBA00023125"/>
    </source>
</evidence>